<proteinExistence type="predicted"/>
<keyword evidence="3" id="KW-1185">Reference proteome</keyword>
<sequence>SSARDVRTYCGILARAIAPVPVRLVDERMTTVTAHQALHASGRSGRRHRQVVDQAAAVVILQSAMDTERTTGARCGELVDEHPPGVAPSAGSGSAGRTDERGAG</sequence>
<dbReference type="Proteomes" id="UP000019753">
    <property type="component" value="Unassembled WGS sequence"/>
</dbReference>
<gene>
    <name evidence="2" type="ORF">N866_04965</name>
</gene>
<evidence type="ECO:0000313" key="3">
    <source>
        <dbReference type="Proteomes" id="UP000019753"/>
    </source>
</evidence>
<dbReference type="InterPro" id="IPR012337">
    <property type="entry name" value="RNaseH-like_sf"/>
</dbReference>
<dbReference type="SUPFAM" id="SSF53098">
    <property type="entry name" value="Ribonuclease H-like"/>
    <property type="match status" value="1"/>
</dbReference>
<dbReference type="RefSeq" id="WP_034227121.1">
    <property type="nucleotide sequence ID" value="NZ_AXCW01000164.1"/>
</dbReference>
<comment type="caution">
    <text evidence="2">The sequence shown here is derived from an EMBL/GenBank/DDBJ whole genome shotgun (WGS) entry which is preliminary data.</text>
</comment>
<protein>
    <submittedName>
        <fullName evidence="2">Endonuclease</fullName>
    </submittedName>
</protein>
<feature type="compositionally biased region" description="Low complexity" evidence="1">
    <location>
        <begin position="87"/>
        <end position="96"/>
    </location>
</feature>
<dbReference type="Gene3D" id="3.30.420.140">
    <property type="entry name" value="YqgF/RNase H-like domain"/>
    <property type="match status" value="1"/>
</dbReference>
<evidence type="ECO:0000313" key="2">
    <source>
        <dbReference type="EMBL" id="EYR62824.1"/>
    </source>
</evidence>
<evidence type="ECO:0000256" key="1">
    <source>
        <dbReference type="SAM" id="MobiDB-lite"/>
    </source>
</evidence>
<name>A0A021VNR7_9CELL</name>
<organism evidence="2 3">
    <name type="scientific">Actinotalea ferrariae CF5-4</name>
    <dbReference type="NCBI Taxonomy" id="948458"/>
    <lineage>
        <taxon>Bacteria</taxon>
        <taxon>Bacillati</taxon>
        <taxon>Actinomycetota</taxon>
        <taxon>Actinomycetes</taxon>
        <taxon>Micrococcales</taxon>
        <taxon>Cellulomonadaceae</taxon>
        <taxon>Actinotalea</taxon>
    </lineage>
</organism>
<dbReference type="InterPro" id="IPR005227">
    <property type="entry name" value="YqgF"/>
</dbReference>
<dbReference type="Pfam" id="PF03652">
    <property type="entry name" value="RuvX"/>
    <property type="match status" value="1"/>
</dbReference>
<dbReference type="AlphaFoldDB" id="A0A021VNR7"/>
<keyword evidence="2" id="KW-0255">Endonuclease</keyword>
<keyword evidence="2" id="KW-0540">Nuclease</keyword>
<accession>A0A021VNR7</accession>
<dbReference type="GO" id="GO:0004519">
    <property type="term" value="F:endonuclease activity"/>
    <property type="evidence" value="ECO:0007669"/>
    <property type="project" value="UniProtKB-KW"/>
</dbReference>
<reference evidence="2 3" key="1">
    <citation type="submission" date="2014-01" db="EMBL/GenBank/DDBJ databases">
        <title>Actinotalea ferrariae CF5-4.</title>
        <authorList>
            <person name="Chen F."/>
            <person name="Li Y."/>
            <person name="Wang G."/>
        </authorList>
    </citation>
    <scope>NUCLEOTIDE SEQUENCE [LARGE SCALE GENOMIC DNA]</scope>
    <source>
        <strain evidence="2 3">CF5-4</strain>
    </source>
</reference>
<dbReference type="OrthoDB" id="9790539at2"/>
<feature type="region of interest" description="Disordered" evidence="1">
    <location>
        <begin position="75"/>
        <end position="104"/>
    </location>
</feature>
<keyword evidence="2" id="KW-0378">Hydrolase</keyword>
<dbReference type="InterPro" id="IPR037027">
    <property type="entry name" value="YqgF/RNaseH-like_dom_sf"/>
</dbReference>
<feature type="non-terminal residue" evidence="2">
    <location>
        <position position="1"/>
    </location>
</feature>
<dbReference type="EMBL" id="AXCW01000164">
    <property type="protein sequence ID" value="EYR62824.1"/>
    <property type="molecule type" value="Genomic_DNA"/>
</dbReference>
<dbReference type="GO" id="GO:0006364">
    <property type="term" value="P:rRNA processing"/>
    <property type="evidence" value="ECO:0007669"/>
    <property type="project" value="InterPro"/>
</dbReference>